<protein>
    <recommendedName>
        <fullName evidence="5">Proline-rich protein</fullName>
    </recommendedName>
</protein>
<reference evidence="3" key="2">
    <citation type="submission" date="2015-03" db="UniProtKB">
        <authorList>
            <consortium name="EnsemblPlants"/>
        </authorList>
    </citation>
    <scope>IDENTIFICATION</scope>
</reference>
<dbReference type="Gramene" id="OBART10G02400.1">
    <property type="protein sequence ID" value="OBART10G02400.1"/>
    <property type="gene ID" value="OBART10G02400"/>
</dbReference>
<feature type="compositionally biased region" description="Pro residues" evidence="1">
    <location>
        <begin position="290"/>
        <end position="301"/>
    </location>
</feature>
<dbReference type="PANTHER" id="PTHR33935">
    <property type="entry name" value="OS10G0148100 PROTEIN"/>
    <property type="match status" value="1"/>
</dbReference>
<evidence type="ECO:0000256" key="2">
    <source>
        <dbReference type="SAM" id="SignalP"/>
    </source>
</evidence>
<feature type="region of interest" description="Disordered" evidence="1">
    <location>
        <begin position="190"/>
        <end position="301"/>
    </location>
</feature>
<dbReference type="AlphaFoldDB" id="A0A0D3HB67"/>
<dbReference type="PANTHER" id="PTHR33935:SF6">
    <property type="entry name" value="EXPRESSED PROTEIN"/>
    <property type="match status" value="1"/>
</dbReference>
<keyword evidence="2" id="KW-0732">Signal</keyword>
<reference evidence="3" key="1">
    <citation type="journal article" date="2009" name="Rice">
        <title>De Novo Next Generation Sequencing of Plant Genomes.</title>
        <authorList>
            <person name="Rounsley S."/>
            <person name="Marri P.R."/>
            <person name="Yu Y."/>
            <person name="He R."/>
            <person name="Sisneros N."/>
            <person name="Goicoechea J.L."/>
            <person name="Lee S.J."/>
            <person name="Angelova A."/>
            <person name="Kudrna D."/>
            <person name="Luo M."/>
            <person name="Affourtit J."/>
            <person name="Desany B."/>
            <person name="Knight J."/>
            <person name="Niazi F."/>
            <person name="Egholm M."/>
            <person name="Wing R.A."/>
        </authorList>
    </citation>
    <scope>NUCLEOTIDE SEQUENCE [LARGE SCALE GENOMIC DNA]</scope>
    <source>
        <strain evidence="3">cv. IRGC 105608</strain>
    </source>
</reference>
<evidence type="ECO:0008006" key="5">
    <source>
        <dbReference type="Google" id="ProtNLM"/>
    </source>
</evidence>
<dbReference type="Pfam" id="PF01190">
    <property type="entry name" value="Pollen_Ole_e_1"/>
    <property type="match status" value="1"/>
</dbReference>
<dbReference type="EnsemblPlants" id="OBART10G02400.1">
    <property type="protein sequence ID" value="OBART10G02400.1"/>
    <property type="gene ID" value="OBART10G02400"/>
</dbReference>
<feature type="signal peptide" evidence="2">
    <location>
        <begin position="1"/>
        <end position="22"/>
    </location>
</feature>
<proteinExistence type="predicted"/>
<accession>A0A0D3HB67</accession>
<name>A0A0D3HB67_9ORYZ</name>
<dbReference type="HOGENOM" id="CLU_042219_0_0_1"/>
<dbReference type="Proteomes" id="UP000026960">
    <property type="component" value="Chromosome 10"/>
</dbReference>
<feature type="chain" id="PRO_5002276806" description="Proline-rich protein" evidence="2">
    <location>
        <begin position="23"/>
        <end position="301"/>
    </location>
</feature>
<dbReference type="PaxDb" id="65489-OBART10G02400.1"/>
<evidence type="ECO:0000256" key="1">
    <source>
        <dbReference type="SAM" id="MobiDB-lite"/>
    </source>
</evidence>
<dbReference type="eggNOG" id="ENOG502QTFH">
    <property type="taxonomic scope" value="Eukaryota"/>
</dbReference>
<sequence>MGASWLLLHGAALMILMAAAAAGETTATASVVVGAAKCAGCGRKNMDAETAFKGLKVAIKCKNGSSEEYESKAVGELDGAGAFAVPLAADLRGADCVAQLHSAATDAPCPGQEPSKIEPLSSEGETGTFVAVAGKTHLPSSTSSSPECSSVAICFPCHRRHRMFHRKPMPEYQPPPSPVYGTPAPGCSCSPPSTPPGYGQPAPECPPADPGYGQPAPECPPPPTPAPECGQPAPEYPPSTPAYGTPAPECPPSTPEYGTPATACPPPTAPGYGSPSPFWPPVSPAYGTPSPTPIYRPPGSH</sequence>
<dbReference type="STRING" id="65489.A0A0D3HB67"/>
<evidence type="ECO:0000313" key="3">
    <source>
        <dbReference type="EnsemblPlants" id="OBART10G02400.1"/>
    </source>
</evidence>
<organism evidence="3">
    <name type="scientific">Oryza barthii</name>
    <dbReference type="NCBI Taxonomy" id="65489"/>
    <lineage>
        <taxon>Eukaryota</taxon>
        <taxon>Viridiplantae</taxon>
        <taxon>Streptophyta</taxon>
        <taxon>Embryophyta</taxon>
        <taxon>Tracheophyta</taxon>
        <taxon>Spermatophyta</taxon>
        <taxon>Magnoliopsida</taxon>
        <taxon>Liliopsida</taxon>
        <taxon>Poales</taxon>
        <taxon>Poaceae</taxon>
        <taxon>BOP clade</taxon>
        <taxon>Oryzoideae</taxon>
        <taxon>Oryzeae</taxon>
        <taxon>Oryzinae</taxon>
        <taxon>Oryza</taxon>
    </lineage>
</organism>
<keyword evidence="4" id="KW-1185">Reference proteome</keyword>
<feature type="compositionally biased region" description="Pro residues" evidence="1">
    <location>
        <begin position="217"/>
        <end position="226"/>
    </location>
</feature>
<evidence type="ECO:0000313" key="4">
    <source>
        <dbReference type="Proteomes" id="UP000026960"/>
    </source>
</evidence>